<feature type="compositionally biased region" description="Basic and acidic residues" evidence="1">
    <location>
        <begin position="1548"/>
        <end position="1560"/>
    </location>
</feature>
<feature type="region of interest" description="Disordered" evidence="1">
    <location>
        <begin position="1290"/>
        <end position="1375"/>
    </location>
</feature>
<dbReference type="GO" id="GO:0045944">
    <property type="term" value="P:positive regulation of transcription by RNA polymerase II"/>
    <property type="evidence" value="ECO:0007669"/>
    <property type="project" value="TreeGrafter"/>
</dbReference>
<feature type="compositionally biased region" description="Polar residues" evidence="1">
    <location>
        <begin position="991"/>
        <end position="1000"/>
    </location>
</feature>
<feature type="compositionally biased region" description="Low complexity" evidence="1">
    <location>
        <begin position="1081"/>
        <end position="1091"/>
    </location>
</feature>
<evidence type="ECO:0000313" key="3">
    <source>
        <dbReference type="EMBL" id="MBY10246.1"/>
    </source>
</evidence>
<feature type="compositionally biased region" description="Low complexity" evidence="1">
    <location>
        <begin position="1025"/>
        <end position="1061"/>
    </location>
</feature>
<dbReference type="GO" id="GO:0005667">
    <property type="term" value="C:transcription regulator complex"/>
    <property type="evidence" value="ECO:0007669"/>
    <property type="project" value="TreeGrafter"/>
</dbReference>
<feature type="compositionally biased region" description="Polar residues" evidence="1">
    <location>
        <begin position="637"/>
        <end position="657"/>
    </location>
</feature>
<feature type="compositionally biased region" description="Polar residues" evidence="1">
    <location>
        <begin position="586"/>
        <end position="608"/>
    </location>
</feature>
<name>A0A2R5LL41_9ACAR</name>
<dbReference type="Pfam" id="PF13820">
    <property type="entry name" value="NCOA6_TRADD-N"/>
    <property type="match status" value="1"/>
</dbReference>
<feature type="compositionally biased region" description="Basic and acidic residues" evidence="1">
    <location>
        <begin position="1422"/>
        <end position="1433"/>
    </location>
</feature>
<feature type="compositionally biased region" description="Low complexity" evidence="1">
    <location>
        <begin position="158"/>
        <end position="174"/>
    </location>
</feature>
<feature type="compositionally biased region" description="Basic and acidic residues" evidence="1">
    <location>
        <begin position="1480"/>
        <end position="1508"/>
    </location>
</feature>
<feature type="compositionally biased region" description="Basic and acidic residues" evidence="1">
    <location>
        <begin position="977"/>
        <end position="987"/>
    </location>
</feature>
<evidence type="ECO:0000259" key="2">
    <source>
        <dbReference type="Pfam" id="PF13820"/>
    </source>
</evidence>
<feature type="compositionally biased region" description="Low complexity" evidence="1">
    <location>
        <begin position="1290"/>
        <end position="1302"/>
    </location>
</feature>
<feature type="compositionally biased region" description="Basic and acidic residues" evidence="1">
    <location>
        <begin position="508"/>
        <end position="532"/>
    </location>
</feature>
<feature type="compositionally biased region" description="Basic and acidic residues" evidence="1">
    <location>
        <begin position="483"/>
        <end position="499"/>
    </location>
</feature>
<feature type="region of interest" description="Disordered" evidence="1">
    <location>
        <begin position="1410"/>
        <end position="1596"/>
    </location>
</feature>
<dbReference type="GO" id="GO:0035097">
    <property type="term" value="C:histone methyltransferase complex"/>
    <property type="evidence" value="ECO:0007669"/>
    <property type="project" value="TreeGrafter"/>
</dbReference>
<dbReference type="PANTHER" id="PTHR15690:SF0">
    <property type="entry name" value="NUCLEAR RECEPTOR COACTIVATOR 6"/>
    <property type="match status" value="1"/>
</dbReference>
<feature type="region of interest" description="Disordered" evidence="1">
    <location>
        <begin position="119"/>
        <end position="202"/>
    </location>
</feature>
<dbReference type="EMBL" id="GGLE01006120">
    <property type="protein sequence ID" value="MBY10246.1"/>
    <property type="molecule type" value="Transcribed_RNA"/>
</dbReference>
<feature type="region of interest" description="Disordered" evidence="1">
    <location>
        <begin position="565"/>
        <end position="710"/>
    </location>
</feature>
<organism evidence="3">
    <name type="scientific">Ornithodoros turicata</name>
    <dbReference type="NCBI Taxonomy" id="34597"/>
    <lineage>
        <taxon>Eukaryota</taxon>
        <taxon>Metazoa</taxon>
        <taxon>Ecdysozoa</taxon>
        <taxon>Arthropoda</taxon>
        <taxon>Chelicerata</taxon>
        <taxon>Arachnida</taxon>
        <taxon>Acari</taxon>
        <taxon>Parasitiformes</taxon>
        <taxon>Ixodida</taxon>
        <taxon>Ixodoidea</taxon>
        <taxon>Argasidae</taxon>
        <taxon>Ornithodorinae</taxon>
        <taxon>Ornithodoros</taxon>
    </lineage>
</organism>
<dbReference type="GO" id="GO:0003713">
    <property type="term" value="F:transcription coactivator activity"/>
    <property type="evidence" value="ECO:0007669"/>
    <property type="project" value="InterPro"/>
</dbReference>
<feature type="compositionally biased region" description="Basic and acidic residues" evidence="1">
    <location>
        <begin position="1354"/>
        <end position="1375"/>
    </location>
</feature>
<dbReference type="InterPro" id="IPR032715">
    <property type="entry name" value="NCOA6_TRADD-N"/>
</dbReference>
<feature type="compositionally biased region" description="Basic and acidic residues" evidence="1">
    <location>
        <begin position="386"/>
        <end position="395"/>
    </location>
</feature>
<proteinExistence type="predicted"/>
<protein>
    <submittedName>
        <fullName evidence="3">Putative mucin-17</fullName>
    </submittedName>
</protein>
<feature type="compositionally biased region" description="Low complexity" evidence="1">
    <location>
        <begin position="124"/>
        <end position="145"/>
    </location>
</feature>
<feature type="compositionally biased region" description="Low complexity" evidence="1">
    <location>
        <begin position="396"/>
        <end position="407"/>
    </location>
</feature>
<dbReference type="InterPro" id="IPR026638">
    <property type="entry name" value="NCOA6"/>
</dbReference>
<feature type="region of interest" description="Disordered" evidence="1">
    <location>
        <begin position="863"/>
        <end position="891"/>
    </location>
</feature>
<evidence type="ECO:0000256" key="1">
    <source>
        <dbReference type="SAM" id="MobiDB-lite"/>
    </source>
</evidence>
<feature type="region of interest" description="Disordered" evidence="1">
    <location>
        <begin position="915"/>
        <end position="1094"/>
    </location>
</feature>
<feature type="compositionally biased region" description="Polar residues" evidence="1">
    <location>
        <begin position="618"/>
        <end position="630"/>
    </location>
</feature>
<feature type="compositionally biased region" description="Polar residues" evidence="1">
    <location>
        <begin position="963"/>
        <end position="972"/>
    </location>
</feature>
<reference evidence="3" key="1">
    <citation type="submission" date="2018-03" db="EMBL/GenBank/DDBJ databases">
        <title>The relapsing fever spirochete Borrelia turicatae persists in the highly oxidative environment of its soft-bodied tick vector.</title>
        <authorList>
            <person name="Bourret T.J."/>
            <person name="Boyle W.K."/>
            <person name="Valenzuela J.G."/>
            <person name="Oliveira F."/>
            <person name="Lopez J.E."/>
        </authorList>
    </citation>
    <scope>NUCLEOTIDE SEQUENCE</scope>
    <source>
        <strain evidence="3">Kansas strain/isolate</strain>
        <tissue evidence="3">Salivary glands</tissue>
    </source>
</reference>
<dbReference type="PANTHER" id="PTHR15690">
    <property type="entry name" value="NUCLEAR RECEPTOR COACTIVATOR 6"/>
    <property type="match status" value="1"/>
</dbReference>
<sequence length="1596" mass="167156">MEEGQGEDLATTVLTCEGDLRDPTFPNRLQSLVLRLRELISDEEQPFWVKKVEPWNSVRVTFTIPREAAARLRQLAERGDRALRDLGILSVQIEGDQVISLTLAGRYGEPPQEIILQKADEPSRPSSTATGATTSCSAPSTSSVSQQNGPPPAAVVCGAGTSSPSGGSSSGFRSPNVVAPPSKEPLPFLPGGTSRFTRPAPRIRGPFPFASMTHAMNTKHGATTRFPFTAAPFSAQRVLLNNQTGQGNVALSSPLLVNLLQSESGRGMPSPEAGQKRPRRPPRSGGKVKESCVGSSPSPPPPSSSPPDALGVLNSQAFSLPNIPLSPPHPEEAGPSVVQSPPRSTEVRPTKHLINPFTGHLEPMPSDDEEEEAAAPSFPDMEVESENGRSSDGKDGPPSSDTDSGIGKSHTDGSQSSTEQESLREEDSKPPPVEGGEKLKLRLKLDSKRARGEPPPSSPGAEPRVPPLHISLRGPNAAVVVSQRREEAVRQKPDVEPGPRKRAPKNPRGSEEARRGCRAVRVRDKAPERTRELSLMSGGNLVRVPVSMSPTVVLTPLHLLPSQRTVPAGEIGGRVSPLATEGPAASDSQAVSPSHTQSTKESVQSTCQHLPGDPEVDSSVNDGEDQNTPTEEPLPQTPSDCNAVRSPTGNKEPSQSAFGPADARPSPRRVPCGSPVTVEANGAPHLDEDNADNGQASNHGSPHRCSPPASAIEAINPSKKLVLETVAANHMVAGEPCDSAVVELEGSVKSSAKSSAVARILSREQTVSKKAAIVSEMQAVGTKLGIVGSNHVVPALIPAGGGGGRALHSPILHSAHRHTLVGPSILKPGIVRVNRLRFAGLVGTDGRTNGVLAPLEECDSTVTGSETVESSGWRRKCRNGPTADESGAETPVSLSGAVMCSSVESVCAAVVSSSSNNVQAEETCRPSQKEATGSADAVQDFPSNGEAHHNGDGEALTSHDEVTTGSEGSSLSDAEEKDAPACKKEAEEAQTDQPETTEPSKSPAAPRTQSDIPLPELVAAPEPQSNSSPTPEVTPTSTLSSSPSSSSQQQQADTTQAANSTEGENDEAVSSSSVMQEPEASSVPSSSSLLLWGGNSAPDGTGAVVPRGECGTWTRVAPLILQPDGTAAATAPSLPTAKVLSPTKWMSAADSQRVTLIFKGNLSGTSSSTPRSLLAPAGNAVVPKTVPIKVLTLPSGSSLVELVGSPAGPSAVNSGPTSPPIRLVVSKVSPVKVTNTVSRAVNMAAVMVKSMVVTGTTASSPGVASTQTAHCAVTTSLDVSGRLAETAATDLSQAAAAASPEVAEPKKEDEEEETEQTGVSAVVTNHVAEQEPADSKDPPAENDATDECSSPKRLKCDEDDHRTEGGADSEVGNRECLDGGGVCVPEGFCEVGRTAGIPVVVVSAMDSVLPCSKEEEEDDMTEENRNQWRRSERASPASCAPTSSDHSSEEEMSLSELAHKSRQSGTRGVVRGSLAPPPRQGKENEKEENPRGGRRDESRPRRGSDGKVRRLPPSSEDALKSRMERSRRSPAMTRDHRSPPRITNQRSCRRDSETLSKDEEAVVAIKRKTRASAPASESQEAVSASKRRRYSKDSHR</sequence>
<feature type="compositionally biased region" description="Basic and acidic residues" evidence="1">
    <location>
        <begin position="946"/>
        <end position="962"/>
    </location>
</feature>
<feature type="compositionally biased region" description="Basic and acidic residues" evidence="1">
    <location>
        <begin position="421"/>
        <end position="452"/>
    </location>
</feature>
<feature type="compositionally biased region" description="Basic and acidic residues" evidence="1">
    <location>
        <begin position="1517"/>
        <end position="1538"/>
    </location>
</feature>
<feature type="region of interest" description="Disordered" evidence="1">
    <location>
        <begin position="262"/>
        <end position="532"/>
    </location>
</feature>
<accession>A0A2R5LL41</accession>
<feature type="domain" description="Nuclear receptor coactivator 6 TRADD-N" evidence="2">
    <location>
        <begin position="11"/>
        <end position="147"/>
    </location>
</feature>